<gene>
    <name evidence="10 12" type="primary">mscL</name>
    <name evidence="14" type="ORF">ABRY94_02215</name>
    <name evidence="11" type="ORF">ABRY99_02550</name>
    <name evidence="12" type="ORF">ABRZ04_00580</name>
    <name evidence="15" type="ORF">ABRZ07_04255</name>
    <name evidence="13" type="ORF">ABRZ09_07460</name>
</gene>
<evidence type="ECO:0000256" key="7">
    <source>
        <dbReference type="ARBA" id="ARBA00023065"/>
    </source>
</evidence>
<keyword evidence="3 10" id="KW-0813">Transport</keyword>
<dbReference type="PANTHER" id="PTHR30266">
    <property type="entry name" value="MECHANOSENSITIVE CHANNEL MSCL"/>
    <property type="match status" value="1"/>
</dbReference>
<evidence type="ECO:0000313" key="11">
    <source>
        <dbReference type="EMBL" id="XDJ42477.1"/>
    </source>
</evidence>
<dbReference type="NCBIfam" id="TIGR00220">
    <property type="entry name" value="mscL"/>
    <property type="match status" value="1"/>
</dbReference>
<dbReference type="GO" id="GO:0005886">
    <property type="term" value="C:plasma membrane"/>
    <property type="evidence" value="ECO:0007669"/>
    <property type="project" value="UniProtKB-SubCell"/>
</dbReference>
<dbReference type="GO" id="GO:0008381">
    <property type="term" value="F:mechanosensitive monoatomic ion channel activity"/>
    <property type="evidence" value="ECO:0007669"/>
    <property type="project" value="UniProtKB-UniRule"/>
</dbReference>
<keyword evidence="10" id="KW-0997">Cell inner membrane</keyword>
<reference evidence="12" key="1">
    <citation type="submission" date="2024-05" db="EMBL/GenBank/DDBJ databases">
        <authorList>
            <person name="Luo Y.-C."/>
            <person name="Nicholds J."/>
            <person name="Mortimer T."/>
            <person name="Maboni G."/>
        </authorList>
    </citation>
    <scope>NUCLEOTIDE SEQUENCE</scope>
    <source>
        <strain evidence="15">141555</strain>
        <strain evidence="14">144863</strain>
        <strain evidence="13">151108</strain>
        <strain evidence="12">151836</strain>
        <strain evidence="11">153920</strain>
    </source>
</reference>
<protein>
    <recommendedName>
        <fullName evidence="10">Large-conductance mechanosensitive channel</fullName>
    </recommendedName>
</protein>
<proteinExistence type="inferred from homology"/>
<evidence type="ECO:0000256" key="1">
    <source>
        <dbReference type="ARBA" id="ARBA00004651"/>
    </source>
</evidence>
<evidence type="ECO:0000313" key="15">
    <source>
        <dbReference type="EMBL" id="XDJ80722.1"/>
    </source>
</evidence>
<dbReference type="PRINTS" id="PR01264">
    <property type="entry name" value="MECHCHANNEL"/>
</dbReference>
<dbReference type="Pfam" id="PF01741">
    <property type="entry name" value="MscL"/>
    <property type="match status" value="1"/>
</dbReference>
<accession>A0AB39D0K0</accession>
<evidence type="ECO:0000313" key="13">
    <source>
        <dbReference type="EMBL" id="XDJ49098.1"/>
    </source>
</evidence>
<dbReference type="PROSITE" id="PS01327">
    <property type="entry name" value="MSCL"/>
    <property type="match status" value="1"/>
</dbReference>
<evidence type="ECO:0000256" key="5">
    <source>
        <dbReference type="ARBA" id="ARBA00022692"/>
    </source>
</evidence>
<keyword evidence="9 10" id="KW-0407">Ion channel</keyword>
<dbReference type="Gene3D" id="1.10.1200.120">
    <property type="entry name" value="Large-conductance mechanosensitive channel, MscL, domain 1"/>
    <property type="match status" value="1"/>
</dbReference>
<keyword evidence="7 10" id="KW-0406">Ion transport</keyword>
<evidence type="ECO:0000256" key="9">
    <source>
        <dbReference type="ARBA" id="ARBA00023303"/>
    </source>
</evidence>
<name>A0AB39D0K0_9BURK</name>
<dbReference type="NCBIfam" id="NF010557">
    <property type="entry name" value="PRK13952.1"/>
    <property type="match status" value="1"/>
</dbReference>
<evidence type="ECO:0000256" key="6">
    <source>
        <dbReference type="ARBA" id="ARBA00022989"/>
    </source>
</evidence>
<comment type="similarity">
    <text evidence="2 10">Belongs to the MscL family.</text>
</comment>
<keyword evidence="6 10" id="KW-1133">Transmembrane helix</keyword>
<dbReference type="InterPro" id="IPR019823">
    <property type="entry name" value="Mechanosensitive_channel_CS"/>
</dbReference>
<organism evidence="12">
    <name type="scientific">Castellaniella ginsengisoli</name>
    <dbReference type="NCBI Taxonomy" id="546114"/>
    <lineage>
        <taxon>Bacteria</taxon>
        <taxon>Pseudomonadati</taxon>
        <taxon>Pseudomonadota</taxon>
        <taxon>Betaproteobacteria</taxon>
        <taxon>Burkholderiales</taxon>
        <taxon>Alcaligenaceae</taxon>
        <taxon>Castellaniella</taxon>
    </lineage>
</organism>
<evidence type="ECO:0000256" key="10">
    <source>
        <dbReference type="HAMAP-Rule" id="MF_00115"/>
    </source>
</evidence>
<dbReference type="EMBL" id="CP158262">
    <property type="protein sequence ID" value="XDJ69638.1"/>
    <property type="molecule type" value="Genomic_DNA"/>
</dbReference>
<comment type="subunit">
    <text evidence="10">Homopentamer.</text>
</comment>
<feature type="transmembrane region" description="Helical" evidence="10">
    <location>
        <begin position="20"/>
        <end position="37"/>
    </location>
</feature>
<evidence type="ECO:0000313" key="14">
    <source>
        <dbReference type="EMBL" id="XDJ69638.1"/>
    </source>
</evidence>
<dbReference type="InterPro" id="IPR001185">
    <property type="entry name" value="MS_channel"/>
</dbReference>
<dbReference type="InterPro" id="IPR037673">
    <property type="entry name" value="MSC/AndL"/>
</dbReference>
<feature type="transmembrane region" description="Helical" evidence="10">
    <location>
        <begin position="90"/>
        <end position="112"/>
    </location>
</feature>
<dbReference type="EMBL" id="CP158255">
    <property type="protein sequence ID" value="XDJ49098.1"/>
    <property type="molecule type" value="Genomic_DNA"/>
</dbReference>
<dbReference type="HAMAP" id="MF_00115">
    <property type="entry name" value="MscL"/>
    <property type="match status" value="1"/>
</dbReference>
<comment type="function">
    <text evidence="10">Channel that opens in response to stretch forces in the membrane lipid bilayer. May participate in the regulation of osmotic pressure changes within the cell.</text>
</comment>
<dbReference type="InterPro" id="IPR036019">
    <property type="entry name" value="MscL_channel"/>
</dbReference>
<evidence type="ECO:0000256" key="3">
    <source>
        <dbReference type="ARBA" id="ARBA00022448"/>
    </source>
</evidence>
<evidence type="ECO:0000256" key="4">
    <source>
        <dbReference type="ARBA" id="ARBA00022475"/>
    </source>
</evidence>
<dbReference type="SUPFAM" id="SSF81330">
    <property type="entry name" value="Gated mechanosensitive channel"/>
    <property type="match status" value="1"/>
</dbReference>
<dbReference type="AlphaFoldDB" id="A0AB39D0K0"/>
<evidence type="ECO:0000313" key="12">
    <source>
        <dbReference type="EMBL" id="XDJ47604.1"/>
    </source>
</evidence>
<comment type="subcellular location">
    <subcellularLocation>
        <location evidence="10">Cell inner membrane</location>
        <topology evidence="10">Multi-pass membrane protein</topology>
    </subcellularLocation>
    <subcellularLocation>
        <location evidence="1">Cell membrane</location>
        <topology evidence="1">Multi-pass membrane protein</topology>
    </subcellularLocation>
</comment>
<keyword evidence="5 10" id="KW-0812">Transmembrane</keyword>
<dbReference type="EMBL" id="CP158267">
    <property type="protein sequence ID" value="XDJ80722.1"/>
    <property type="molecule type" value="Genomic_DNA"/>
</dbReference>
<dbReference type="EMBL" id="CP158252">
    <property type="protein sequence ID" value="XDJ42477.1"/>
    <property type="molecule type" value="Genomic_DNA"/>
</dbReference>
<keyword evidence="4 10" id="KW-1003">Cell membrane</keyword>
<evidence type="ECO:0000256" key="8">
    <source>
        <dbReference type="ARBA" id="ARBA00023136"/>
    </source>
</evidence>
<evidence type="ECO:0000256" key="2">
    <source>
        <dbReference type="ARBA" id="ARBA00007254"/>
    </source>
</evidence>
<dbReference type="RefSeq" id="WP_368640001.1">
    <property type="nucleotide sequence ID" value="NZ_CP158252.1"/>
</dbReference>
<dbReference type="EMBL" id="CP158254">
    <property type="protein sequence ID" value="XDJ47604.1"/>
    <property type="molecule type" value="Genomic_DNA"/>
</dbReference>
<sequence length="149" mass="16417">MSATRGFIKEFQEFAIKGNMMDLAIGVIIGGAFGKIIDSVVADLFMPLINFILGGDVNFDNLFWVLRLPEGYAGAMTAAELSKAGAVVFAWGHFLTIFVNFLLLALVVFLMVKLVNRARRRFEAPPAPAADITPEDILLLREIRDALKK</sequence>
<keyword evidence="8 10" id="KW-0472">Membrane</keyword>
<dbReference type="PANTHER" id="PTHR30266:SF2">
    <property type="entry name" value="LARGE-CONDUCTANCE MECHANOSENSITIVE CHANNEL"/>
    <property type="match status" value="1"/>
</dbReference>